<dbReference type="EMBL" id="BAAAFA010000023">
    <property type="protein sequence ID" value="GAA0824341.1"/>
    <property type="molecule type" value="Genomic_DNA"/>
</dbReference>
<name>A0ABN1LBG6_9GAMM</name>
<protein>
    <submittedName>
        <fullName evidence="1">Uncharacterized protein</fullName>
    </submittedName>
</protein>
<reference evidence="1 2" key="1">
    <citation type="journal article" date="2019" name="Int. J. Syst. Evol. Microbiol.">
        <title>The Global Catalogue of Microorganisms (GCM) 10K type strain sequencing project: providing services to taxonomists for standard genome sequencing and annotation.</title>
        <authorList>
            <consortium name="The Broad Institute Genomics Platform"/>
            <consortium name="The Broad Institute Genome Sequencing Center for Infectious Disease"/>
            <person name="Wu L."/>
            <person name="Ma J."/>
        </authorList>
    </citation>
    <scope>NUCLEOTIDE SEQUENCE [LARGE SCALE GENOMIC DNA]</scope>
    <source>
        <strain evidence="1 2">JCM 15608</strain>
    </source>
</reference>
<organism evidence="1 2">
    <name type="scientific">Colwellia asteriadis</name>
    <dbReference type="NCBI Taxonomy" id="517723"/>
    <lineage>
        <taxon>Bacteria</taxon>
        <taxon>Pseudomonadati</taxon>
        <taxon>Pseudomonadota</taxon>
        <taxon>Gammaproteobacteria</taxon>
        <taxon>Alteromonadales</taxon>
        <taxon>Colwelliaceae</taxon>
        <taxon>Colwellia</taxon>
    </lineage>
</organism>
<gene>
    <name evidence="1" type="ORF">GCM10009111_34980</name>
</gene>
<comment type="caution">
    <text evidence="1">The sequence shown here is derived from an EMBL/GenBank/DDBJ whole genome shotgun (WGS) entry which is preliminary data.</text>
</comment>
<dbReference type="RefSeq" id="WP_343819138.1">
    <property type="nucleotide sequence ID" value="NZ_BAAAFA010000023.1"/>
</dbReference>
<dbReference type="Proteomes" id="UP001500021">
    <property type="component" value="Unassembled WGS sequence"/>
</dbReference>
<keyword evidence="2" id="KW-1185">Reference proteome</keyword>
<evidence type="ECO:0000313" key="1">
    <source>
        <dbReference type="EMBL" id="GAA0824341.1"/>
    </source>
</evidence>
<evidence type="ECO:0000313" key="2">
    <source>
        <dbReference type="Proteomes" id="UP001500021"/>
    </source>
</evidence>
<accession>A0ABN1LBG6</accession>
<proteinExistence type="predicted"/>
<sequence length="260" mass="28713">MKEKIVSIRGAFDDIVDSWYLKRIIPDEALDSLKNASKKLGEILPKVEQGITQGMQDLEKKFSKALDEYTGGVPALGITNVPNKVKTIELKAPSGNNLPGGQAAKALTKSRKTPDDFTEFKSMNHKKAAAGEYNSHQLMTEKGYTPLGKTDGNYKAGETGIDGIYLHPNPPPYFAITEAKYNKARLGNTKDGKQMSNDWIDEKRLRKAGVSEEHIEEILDSLADNDGMVQKLLIRNKLDNSLVVKELDKNAKIIGKALDL</sequence>